<dbReference type="Proteomes" id="UP000483820">
    <property type="component" value="Chromosome II"/>
</dbReference>
<dbReference type="RefSeq" id="XP_003109078.2">
    <property type="nucleotide sequence ID" value="XM_003109030.2"/>
</dbReference>
<evidence type="ECO:0000313" key="1">
    <source>
        <dbReference type="EMBL" id="KAF1765909.1"/>
    </source>
</evidence>
<name>A0A6A5HFC9_CAERE</name>
<protein>
    <submittedName>
        <fullName evidence="1">Uncharacterized protein</fullName>
    </submittedName>
</protein>
<reference evidence="1 2" key="1">
    <citation type="submission" date="2019-12" db="EMBL/GenBank/DDBJ databases">
        <title>Chromosome-level assembly of the Caenorhabditis remanei genome.</title>
        <authorList>
            <person name="Teterina A.A."/>
            <person name="Willis J.H."/>
            <person name="Phillips P.C."/>
        </authorList>
    </citation>
    <scope>NUCLEOTIDE SEQUENCE [LARGE SCALE GENOMIC DNA]</scope>
    <source>
        <strain evidence="1 2">PX506</strain>
        <tissue evidence="1">Whole organism</tissue>
    </source>
</reference>
<dbReference type="EMBL" id="WUAV01000002">
    <property type="protein sequence ID" value="KAF1765909.1"/>
    <property type="molecule type" value="Genomic_DNA"/>
</dbReference>
<evidence type="ECO:0000313" key="2">
    <source>
        <dbReference type="Proteomes" id="UP000483820"/>
    </source>
</evidence>
<dbReference type="AlphaFoldDB" id="A0A6A5HFC9"/>
<accession>A0A6A5HFC9</accession>
<dbReference type="GeneID" id="9800347"/>
<dbReference type="CTD" id="9800347"/>
<comment type="caution">
    <text evidence="1">The sequence shown here is derived from an EMBL/GenBank/DDBJ whole genome shotgun (WGS) entry which is preliminary data.</text>
</comment>
<sequence length="130" mass="15428">MSKIFSCIFPYSKKMQQDDSKEDIQNTGFIQDNMNSSLCEVSYHHVDSVSKTCLQKRIQKLENEKEALVEMMIYQHENYKKSSLVQGKMFQKEKTKNNNSNYYSKLGKKSKYPTKKQEFLENTYDYIAFN</sequence>
<gene>
    <name evidence="1" type="ORF">GCK72_005862</name>
</gene>
<dbReference type="KEGG" id="crq:GCK72_005862"/>
<proteinExistence type="predicted"/>
<organism evidence="1 2">
    <name type="scientific">Caenorhabditis remanei</name>
    <name type="common">Caenorhabditis vulgaris</name>
    <dbReference type="NCBI Taxonomy" id="31234"/>
    <lineage>
        <taxon>Eukaryota</taxon>
        <taxon>Metazoa</taxon>
        <taxon>Ecdysozoa</taxon>
        <taxon>Nematoda</taxon>
        <taxon>Chromadorea</taxon>
        <taxon>Rhabditida</taxon>
        <taxon>Rhabditina</taxon>
        <taxon>Rhabditomorpha</taxon>
        <taxon>Rhabditoidea</taxon>
        <taxon>Rhabditidae</taxon>
        <taxon>Peloderinae</taxon>
        <taxon>Caenorhabditis</taxon>
    </lineage>
</organism>